<comment type="caution">
    <text evidence="3">The sequence shown here is derived from an EMBL/GenBank/DDBJ whole genome shotgun (WGS) entry which is preliminary data.</text>
</comment>
<proteinExistence type="inferred from homology"/>
<dbReference type="RefSeq" id="WP_066622647.1">
    <property type="nucleotide sequence ID" value="NZ_JBHSYQ010000003.1"/>
</dbReference>
<evidence type="ECO:0000313" key="3">
    <source>
        <dbReference type="EMBL" id="MFC6996547.1"/>
    </source>
</evidence>
<protein>
    <submittedName>
        <fullName evidence="3">ComF family protein</fullName>
    </submittedName>
</protein>
<evidence type="ECO:0000256" key="1">
    <source>
        <dbReference type="ARBA" id="ARBA00008007"/>
    </source>
</evidence>
<dbReference type="PANTHER" id="PTHR47505">
    <property type="entry name" value="DNA UTILIZATION PROTEIN YHGH"/>
    <property type="match status" value="1"/>
</dbReference>
<sequence length="237" mass="26284">MAAVLTGLQSLVHDFLALIYPEHCRACGGELAMGEEVICSHCRIKLPFTDFHLHPKDNLLHQVFWGRVPIQLATAFLLFQEKGRVQRLLHQLKYKGQEEVGEVLGRWHGAALKVQPDFSSVEVVVPVPLHKSKLRQRGYNQVASYAKAVAAALEVPVADDALRKNKLIRTQTKKNRQERWESMRLLYSIHKAELVHGKHVLLLDDVVTTGATVEACADALLQAGASAVSVGAIAYTL</sequence>
<dbReference type="EMBL" id="JBHSYQ010000003">
    <property type="protein sequence ID" value="MFC6996547.1"/>
    <property type="molecule type" value="Genomic_DNA"/>
</dbReference>
<keyword evidence="4" id="KW-1185">Reference proteome</keyword>
<evidence type="ECO:0000313" key="4">
    <source>
        <dbReference type="Proteomes" id="UP001596405"/>
    </source>
</evidence>
<dbReference type="Gene3D" id="3.40.50.2020">
    <property type="match status" value="1"/>
</dbReference>
<accession>A0ABW2DFA6</accession>
<gene>
    <name evidence="3" type="ORF">ACFQHR_02870</name>
</gene>
<dbReference type="SUPFAM" id="SSF53271">
    <property type="entry name" value="PRTase-like"/>
    <property type="match status" value="1"/>
</dbReference>
<comment type="similarity">
    <text evidence="1">Belongs to the ComF/GntX family.</text>
</comment>
<reference evidence="4" key="1">
    <citation type="journal article" date="2019" name="Int. J. Syst. Evol. Microbiol.">
        <title>The Global Catalogue of Microorganisms (GCM) 10K type strain sequencing project: providing services to taxonomists for standard genome sequencing and annotation.</title>
        <authorList>
            <consortium name="The Broad Institute Genomics Platform"/>
            <consortium name="The Broad Institute Genome Sequencing Center for Infectious Disease"/>
            <person name="Wu L."/>
            <person name="Ma J."/>
        </authorList>
    </citation>
    <scope>NUCLEOTIDE SEQUENCE [LARGE SCALE GENOMIC DNA]</scope>
    <source>
        <strain evidence="4">CGMCC 4.7393</strain>
    </source>
</reference>
<name>A0ABW2DFA6_9BACT</name>
<dbReference type="InterPro" id="IPR051910">
    <property type="entry name" value="ComF/GntX_DNA_util-trans"/>
</dbReference>
<dbReference type="Proteomes" id="UP001596405">
    <property type="component" value="Unassembled WGS sequence"/>
</dbReference>
<feature type="domain" description="Phosphoribosyltransferase" evidence="2">
    <location>
        <begin position="146"/>
        <end position="230"/>
    </location>
</feature>
<dbReference type="CDD" id="cd06223">
    <property type="entry name" value="PRTases_typeI"/>
    <property type="match status" value="1"/>
</dbReference>
<organism evidence="3 4">
    <name type="scientific">Rufibacter roseus</name>
    <dbReference type="NCBI Taxonomy" id="1567108"/>
    <lineage>
        <taxon>Bacteria</taxon>
        <taxon>Pseudomonadati</taxon>
        <taxon>Bacteroidota</taxon>
        <taxon>Cytophagia</taxon>
        <taxon>Cytophagales</taxon>
        <taxon>Hymenobacteraceae</taxon>
        <taxon>Rufibacter</taxon>
    </lineage>
</organism>
<dbReference type="InterPro" id="IPR029057">
    <property type="entry name" value="PRTase-like"/>
</dbReference>
<dbReference type="InterPro" id="IPR000836">
    <property type="entry name" value="PRTase_dom"/>
</dbReference>
<dbReference type="PANTHER" id="PTHR47505:SF1">
    <property type="entry name" value="DNA UTILIZATION PROTEIN YHGH"/>
    <property type="match status" value="1"/>
</dbReference>
<evidence type="ECO:0000259" key="2">
    <source>
        <dbReference type="Pfam" id="PF00156"/>
    </source>
</evidence>
<dbReference type="Pfam" id="PF00156">
    <property type="entry name" value="Pribosyltran"/>
    <property type="match status" value="1"/>
</dbReference>